<comment type="caution">
    <text evidence="2">The sequence shown here is derived from an EMBL/GenBank/DDBJ whole genome shotgun (WGS) entry which is preliminary data.</text>
</comment>
<protein>
    <submittedName>
        <fullName evidence="2">Uncharacterized protein</fullName>
    </submittedName>
</protein>
<keyword evidence="1" id="KW-1133">Transmembrane helix</keyword>
<keyword evidence="1" id="KW-0472">Membrane</keyword>
<feature type="non-terminal residue" evidence="2">
    <location>
        <position position="1"/>
    </location>
</feature>
<sequence length="59" mass="6564">FQRREVKPSGMPVLLCLVVMMAEHLLMMSLGRVRLSLVFIVLGGRGLVVILRGNLVPTF</sequence>
<feature type="transmembrane region" description="Helical" evidence="1">
    <location>
        <begin position="12"/>
        <end position="31"/>
    </location>
</feature>
<organism evidence="2 3">
    <name type="scientific">Trifolium medium</name>
    <dbReference type="NCBI Taxonomy" id="97028"/>
    <lineage>
        <taxon>Eukaryota</taxon>
        <taxon>Viridiplantae</taxon>
        <taxon>Streptophyta</taxon>
        <taxon>Embryophyta</taxon>
        <taxon>Tracheophyta</taxon>
        <taxon>Spermatophyta</taxon>
        <taxon>Magnoliopsida</taxon>
        <taxon>eudicotyledons</taxon>
        <taxon>Gunneridae</taxon>
        <taxon>Pentapetalae</taxon>
        <taxon>rosids</taxon>
        <taxon>fabids</taxon>
        <taxon>Fabales</taxon>
        <taxon>Fabaceae</taxon>
        <taxon>Papilionoideae</taxon>
        <taxon>50 kb inversion clade</taxon>
        <taxon>NPAAA clade</taxon>
        <taxon>Hologalegina</taxon>
        <taxon>IRL clade</taxon>
        <taxon>Trifolieae</taxon>
        <taxon>Trifolium</taxon>
    </lineage>
</organism>
<keyword evidence="3" id="KW-1185">Reference proteome</keyword>
<feature type="transmembrane region" description="Helical" evidence="1">
    <location>
        <begin position="37"/>
        <end position="55"/>
    </location>
</feature>
<evidence type="ECO:0000313" key="2">
    <source>
        <dbReference type="EMBL" id="MCI83438.1"/>
    </source>
</evidence>
<accession>A0A392V552</accession>
<dbReference type="AlphaFoldDB" id="A0A392V552"/>
<name>A0A392V552_9FABA</name>
<dbReference type="Proteomes" id="UP000265520">
    <property type="component" value="Unassembled WGS sequence"/>
</dbReference>
<evidence type="ECO:0000313" key="3">
    <source>
        <dbReference type="Proteomes" id="UP000265520"/>
    </source>
</evidence>
<keyword evidence="1" id="KW-0812">Transmembrane</keyword>
<evidence type="ECO:0000256" key="1">
    <source>
        <dbReference type="SAM" id="Phobius"/>
    </source>
</evidence>
<dbReference type="EMBL" id="LXQA011067093">
    <property type="protein sequence ID" value="MCI83438.1"/>
    <property type="molecule type" value="Genomic_DNA"/>
</dbReference>
<proteinExistence type="predicted"/>
<reference evidence="2 3" key="1">
    <citation type="journal article" date="2018" name="Front. Plant Sci.">
        <title>Red Clover (Trifolium pratense) and Zigzag Clover (T. medium) - A Picture of Genomic Similarities and Differences.</title>
        <authorList>
            <person name="Dluhosova J."/>
            <person name="Istvanek J."/>
            <person name="Nedelnik J."/>
            <person name="Repkova J."/>
        </authorList>
    </citation>
    <scope>NUCLEOTIDE SEQUENCE [LARGE SCALE GENOMIC DNA]</scope>
    <source>
        <strain evidence="3">cv. 10/8</strain>
        <tissue evidence="2">Leaf</tissue>
    </source>
</reference>